<dbReference type="InterPro" id="IPR001128">
    <property type="entry name" value="Cyt_P450"/>
</dbReference>
<feature type="binding site" description="axial binding residue" evidence="5">
    <location>
        <position position="262"/>
    </location>
    <ligand>
        <name>heme</name>
        <dbReference type="ChEBI" id="CHEBI:30413"/>
    </ligand>
    <ligandPart>
        <name>Fe</name>
        <dbReference type="ChEBI" id="CHEBI:18248"/>
    </ligandPart>
</feature>
<dbReference type="InterPro" id="IPR017972">
    <property type="entry name" value="Cyt_P450_CS"/>
</dbReference>
<dbReference type="GO" id="GO:0016705">
    <property type="term" value="F:oxidoreductase activity, acting on paired donors, with incorporation or reduction of molecular oxygen"/>
    <property type="evidence" value="ECO:0007669"/>
    <property type="project" value="InterPro"/>
</dbReference>
<evidence type="ECO:0000313" key="6">
    <source>
        <dbReference type="EMBL" id="KAK3024739.1"/>
    </source>
</evidence>
<protein>
    <recommendedName>
        <fullName evidence="8">Cytochrome P450</fullName>
    </recommendedName>
</protein>
<keyword evidence="2 5" id="KW-0479">Metal-binding</keyword>
<evidence type="ECO:0000256" key="4">
    <source>
        <dbReference type="ARBA" id="ARBA00023004"/>
    </source>
</evidence>
<evidence type="ECO:0000256" key="2">
    <source>
        <dbReference type="ARBA" id="ARBA00022723"/>
    </source>
</evidence>
<comment type="cofactor">
    <cofactor evidence="5">
        <name>heme</name>
        <dbReference type="ChEBI" id="CHEBI:30413"/>
    </cofactor>
</comment>
<dbReference type="PRINTS" id="PR00463">
    <property type="entry name" value="EP450I"/>
</dbReference>
<keyword evidence="7" id="KW-1185">Reference proteome</keyword>
<proteinExistence type="inferred from homology"/>
<dbReference type="Gene3D" id="1.10.630.10">
    <property type="entry name" value="Cytochrome P450"/>
    <property type="match status" value="2"/>
</dbReference>
<keyword evidence="3" id="KW-0560">Oxidoreductase</keyword>
<accession>A0AA88WEQ3</accession>
<dbReference type="SUPFAM" id="SSF48264">
    <property type="entry name" value="Cytochrome P450"/>
    <property type="match status" value="2"/>
</dbReference>
<keyword evidence="5" id="KW-0349">Heme</keyword>
<dbReference type="AlphaFoldDB" id="A0AA88WEQ3"/>
<evidence type="ECO:0000256" key="5">
    <source>
        <dbReference type="PIRSR" id="PIRSR602401-1"/>
    </source>
</evidence>
<comment type="similarity">
    <text evidence="1">Belongs to the cytochrome P450 family.</text>
</comment>
<dbReference type="PANTHER" id="PTHR47950:SF14">
    <property type="entry name" value="CYTOCHROME P450 76A2-LIKE ISOFORM X1"/>
    <property type="match status" value="1"/>
</dbReference>
<dbReference type="GO" id="GO:0020037">
    <property type="term" value="F:heme binding"/>
    <property type="evidence" value="ECO:0007669"/>
    <property type="project" value="InterPro"/>
</dbReference>
<dbReference type="Pfam" id="PF00067">
    <property type="entry name" value="p450"/>
    <property type="match status" value="2"/>
</dbReference>
<dbReference type="PRINTS" id="PR00385">
    <property type="entry name" value="P450"/>
</dbReference>
<dbReference type="Proteomes" id="UP001188597">
    <property type="component" value="Unassembled WGS sequence"/>
</dbReference>
<dbReference type="GO" id="GO:0004497">
    <property type="term" value="F:monooxygenase activity"/>
    <property type="evidence" value="ECO:0007669"/>
    <property type="project" value="InterPro"/>
</dbReference>
<name>A0AA88WEQ3_9ASTE</name>
<evidence type="ECO:0000256" key="3">
    <source>
        <dbReference type="ARBA" id="ARBA00023002"/>
    </source>
</evidence>
<evidence type="ECO:0008006" key="8">
    <source>
        <dbReference type="Google" id="ProtNLM"/>
    </source>
</evidence>
<keyword evidence="4 5" id="KW-0408">Iron</keyword>
<dbReference type="PROSITE" id="PS00086">
    <property type="entry name" value="CYTOCHROME_P450"/>
    <property type="match status" value="2"/>
</dbReference>
<dbReference type="GO" id="GO:0005506">
    <property type="term" value="F:iron ion binding"/>
    <property type="evidence" value="ECO:0007669"/>
    <property type="project" value="InterPro"/>
</dbReference>
<dbReference type="InterPro" id="IPR002401">
    <property type="entry name" value="Cyt_P450_E_grp-I"/>
</dbReference>
<comment type="caution">
    <text evidence="6">The sequence shown here is derived from an EMBL/GenBank/DDBJ whole genome shotgun (WGS) entry which is preliminary data.</text>
</comment>
<evidence type="ECO:0000256" key="1">
    <source>
        <dbReference type="ARBA" id="ARBA00010617"/>
    </source>
</evidence>
<sequence>MLGNLMLSRDLVDPESKVGSEFFTAMTGLMEWGGHPNIADLFPCLRWLDLQGLKKKMDRDVGKALDIALGFVRERLKERQDGRERRKDFLDVLLEFQGSGNDDEPAKLSEKNITRFILEMFLAGSETTSSTVEWALTQLLCNPKIMNKVKDELARVVGPKRRFEESDIDNLPYFQAVVKETLRFYPPLPFLVPRKAIRDTNFLGYNTPKDTQVLVNAWAIGRDPEYWDDPLVFRPERFLGSKTEYKGQHFEFIPFGAGRRMCAGVPLAHRMLHLVLGSLLHEFDWELESHVTAETMDMTDRLGIAVRKSEPLKAIPKKSLKARDAMLTSKKLRTLRSKSMVISFQIKSGFKITEPTYGSLWVECDCDNILEPLMVSAFCKHGDPADRHGKELERSGVVCNLFLISLCPPHQLETEVRLQPAATGPRGWPVFGHMFNLGTMPHRTLAGLKQLYGPVVWLKLGSRGTMVILTTKAAAELFKNHDLSFGDRNIVDTMRPHDYNKSSFALAPYGTYWRMLRRICTVEMFVSKRINETVSIRRKGIDDMLLWIEKEASATKEGRGIHVARFTFLASFNMLGNLMLSRDLVDPESKVGSEFFTAMNGLMQWGGHPNITDLFPCLGWLDLQGLRKKADRDMGKALEIAFGFVRERVKERQDGGDRRKDFLDVLLEFEGSGKDEPAKLSEKDTGSETTSSTAEWALTQLLCNPKIMIEVKDELAKVIGPKRRFEESDIDNLPYFQAIVKETLRFHPPVPFLVPRKAIQDTNFMGYNIPKDTQVFVNAWAIGRDPEYWDDPLVFKPERFLGSKTEYKGQHFEFIPFGADRRMCAGVPLAHRMLHIVLGSLLHEFDWTLESHVTAETMDMTDRLGVTVRKSEPLKAIPKKSLVL</sequence>
<dbReference type="InterPro" id="IPR036396">
    <property type="entry name" value="Cyt_P450_sf"/>
</dbReference>
<evidence type="ECO:0000313" key="7">
    <source>
        <dbReference type="Proteomes" id="UP001188597"/>
    </source>
</evidence>
<gene>
    <name evidence="6" type="ORF">RJ639_044676</name>
</gene>
<organism evidence="6 7">
    <name type="scientific">Escallonia herrerae</name>
    <dbReference type="NCBI Taxonomy" id="1293975"/>
    <lineage>
        <taxon>Eukaryota</taxon>
        <taxon>Viridiplantae</taxon>
        <taxon>Streptophyta</taxon>
        <taxon>Embryophyta</taxon>
        <taxon>Tracheophyta</taxon>
        <taxon>Spermatophyta</taxon>
        <taxon>Magnoliopsida</taxon>
        <taxon>eudicotyledons</taxon>
        <taxon>Gunneridae</taxon>
        <taxon>Pentapetalae</taxon>
        <taxon>asterids</taxon>
        <taxon>campanulids</taxon>
        <taxon>Escalloniales</taxon>
        <taxon>Escalloniaceae</taxon>
        <taxon>Escallonia</taxon>
    </lineage>
</organism>
<dbReference type="PANTHER" id="PTHR47950">
    <property type="entry name" value="CYTOCHROME P450, FAMILY 76, SUBFAMILY C, POLYPEPTIDE 5-RELATED"/>
    <property type="match status" value="1"/>
</dbReference>
<dbReference type="FunFam" id="1.10.630.10:FF:000007">
    <property type="entry name" value="Cytochrome P450 76C4"/>
    <property type="match status" value="2"/>
</dbReference>
<reference evidence="6" key="1">
    <citation type="submission" date="2022-12" db="EMBL/GenBank/DDBJ databases">
        <title>Draft genome assemblies for two species of Escallonia (Escalloniales).</title>
        <authorList>
            <person name="Chanderbali A."/>
            <person name="Dervinis C."/>
            <person name="Anghel I."/>
            <person name="Soltis D."/>
            <person name="Soltis P."/>
            <person name="Zapata F."/>
        </authorList>
    </citation>
    <scope>NUCLEOTIDE SEQUENCE</scope>
    <source>
        <strain evidence="6">UCBG64.0493</strain>
        <tissue evidence="6">Leaf</tissue>
    </source>
</reference>
<dbReference type="EMBL" id="JAVXUP010000586">
    <property type="protein sequence ID" value="KAK3024739.1"/>
    <property type="molecule type" value="Genomic_DNA"/>
</dbReference>
<dbReference type="CDD" id="cd11073">
    <property type="entry name" value="CYP76-like"/>
    <property type="match status" value="1"/>
</dbReference>